<evidence type="ECO:0000313" key="8">
    <source>
        <dbReference type="Proteomes" id="UP000033870"/>
    </source>
</evidence>
<sequence length="494" mass="54208">MNQQSIWNDYSPTPEFPSLSRDYHADVAIVGAGITGLTTAYLLLKQGKKVVVLEKDRLVSGESRNTTAFLTYATDADLSELVNTLGKEKAAAVWHSAQAAIDAIEKIVGEERLDCEFTRCPLHYCAMDDAEKKSLQKEYDLMRALDFPVTAENNVLSFPFALRIENNAKFHPLKYLYALSKKVAAMGGKIFQDTEVTDYEHAGRPAVKTKNGTVTAEHIVIATHNPNNWAFDIHTRILPSQTYVIGGTCRSGIVKEGLYIDAEDPYHYFRVDSLPGQDRFLLGGEDHETGKGGDAHERHGRLRQYLKKLLPDGAYAITNEWSGQVINTVDGLPFIGNSIVTPADTLSATGYAGDGMTFGTLAGILNADIILGRKNAAQELYSLKRFQGVKETLKQNARFLKELVAGRKKTAGSEEVQTLGAGSGAVLNRQGQKVAVYKDEQGNIRAMSAVCTHLGCIVNWNTQAKTWDCPCHGSRFNQDGSVLRGPAKKPLRPV</sequence>
<dbReference type="AlphaFoldDB" id="A0A0G1YIM4"/>
<dbReference type="InterPro" id="IPR017941">
    <property type="entry name" value="Rieske_2Fe-2S"/>
</dbReference>
<name>A0A0G1YIM4_9BACT</name>
<feature type="domain" description="Rieske" evidence="6">
    <location>
        <begin position="408"/>
        <end position="494"/>
    </location>
</feature>
<evidence type="ECO:0000256" key="4">
    <source>
        <dbReference type="ARBA" id="ARBA00023014"/>
    </source>
</evidence>
<dbReference type="Pfam" id="PF00355">
    <property type="entry name" value="Rieske"/>
    <property type="match status" value="1"/>
</dbReference>
<keyword evidence="1" id="KW-0001">2Fe-2S</keyword>
<dbReference type="CDD" id="cd03477">
    <property type="entry name" value="Rieske_YhfW_C"/>
    <property type="match status" value="1"/>
</dbReference>
<evidence type="ECO:0000256" key="2">
    <source>
        <dbReference type="ARBA" id="ARBA00022723"/>
    </source>
</evidence>
<organism evidence="7 8">
    <name type="scientific">Candidatus Magasanikbacteria bacterium GW2011_GWA2_56_11</name>
    <dbReference type="NCBI Taxonomy" id="1619044"/>
    <lineage>
        <taxon>Bacteria</taxon>
        <taxon>Candidatus Magasanikiibacteriota</taxon>
    </lineage>
</organism>
<evidence type="ECO:0000259" key="6">
    <source>
        <dbReference type="PROSITE" id="PS51296"/>
    </source>
</evidence>
<keyword evidence="5" id="KW-1015">Disulfide bond</keyword>
<reference evidence="7 8" key="1">
    <citation type="journal article" date="2015" name="Nature">
        <title>rRNA introns, odd ribosomes, and small enigmatic genomes across a large radiation of phyla.</title>
        <authorList>
            <person name="Brown C.T."/>
            <person name="Hug L.A."/>
            <person name="Thomas B.C."/>
            <person name="Sharon I."/>
            <person name="Castelle C.J."/>
            <person name="Singh A."/>
            <person name="Wilkins M.J."/>
            <person name="Williams K.H."/>
            <person name="Banfield J.F."/>
        </authorList>
    </citation>
    <scope>NUCLEOTIDE SEQUENCE [LARGE SCALE GENOMIC DNA]</scope>
</reference>
<dbReference type="Gene3D" id="3.30.9.10">
    <property type="entry name" value="D-Amino Acid Oxidase, subunit A, domain 2"/>
    <property type="match status" value="1"/>
</dbReference>
<dbReference type="InterPro" id="IPR006076">
    <property type="entry name" value="FAD-dep_OxRdtase"/>
</dbReference>
<gene>
    <name evidence="7" type="ORF">UY92_C0001G0064</name>
</gene>
<accession>A0A0G1YIM4</accession>
<dbReference type="STRING" id="1619044.UY92_C0001G0064"/>
<dbReference type="InterPro" id="IPR036922">
    <property type="entry name" value="Rieske_2Fe-2S_sf"/>
</dbReference>
<dbReference type="Gene3D" id="3.50.50.60">
    <property type="entry name" value="FAD/NAD(P)-binding domain"/>
    <property type="match status" value="1"/>
</dbReference>
<dbReference type="GO" id="GO:0046872">
    <property type="term" value="F:metal ion binding"/>
    <property type="evidence" value="ECO:0007669"/>
    <property type="project" value="UniProtKB-KW"/>
</dbReference>
<dbReference type="Pfam" id="PF01266">
    <property type="entry name" value="DAO"/>
    <property type="match status" value="1"/>
</dbReference>
<dbReference type="EMBL" id="LCRX01000001">
    <property type="protein sequence ID" value="KKW43050.1"/>
    <property type="molecule type" value="Genomic_DNA"/>
</dbReference>
<dbReference type="Gene3D" id="2.102.10.10">
    <property type="entry name" value="Rieske [2Fe-2S] iron-sulphur domain"/>
    <property type="match status" value="1"/>
</dbReference>
<comment type="caution">
    <text evidence="7">The sequence shown here is derived from an EMBL/GenBank/DDBJ whole genome shotgun (WGS) entry which is preliminary data.</text>
</comment>
<dbReference type="InterPro" id="IPR005805">
    <property type="entry name" value="Rieske_Fe-S_prot_C"/>
</dbReference>
<dbReference type="GO" id="GO:0051537">
    <property type="term" value="F:2 iron, 2 sulfur cluster binding"/>
    <property type="evidence" value="ECO:0007669"/>
    <property type="project" value="UniProtKB-KW"/>
</dbReference>
<dbReference type="SUPFAM" id="SSF51905">
    <property type="entry name" value="FAD/NAD(P)-binding domain"/>
    <property type="match status" value="1"/>
</dbReference>
<evidence type="ECO:0000256" key="5">
    <source>
        <dbReference type="ARBA" id="ARBA00023157"/>
    </source>
</evidence>
<dbReference type="PRINTS" id="PR00162">
    <property type="entry name" value="RIESKE"/>
</dbReference>
<dbReference type="PANTHER" id="PTHR13847">
    <property type="entry name" value="SARCOSINE DEHYDROGENASE-RELATED"/>
    <property type="match status" value="1"/>
</dbReference>
<protein>
    <submittedName>
        <fullName evidence="7">Rieske family iron-sulfur cluster-binding protein</fullName>
    </submittedName>
</protein>
<evidence type="ECO:0000313" key="7">
    <source>
        <dbReference type="EMBL" id="KKW43050.1"/>
    </source>
</evidence>
<dbReference type="InterPro" id="IPR038010">
    <property type="entry name" value="YhfW_C"/>
</dbReference>
<evidence type="ECO:0000256" key="1">
    <source>
        <dbReference type="ARBA" id="ARBA00022714"/>
    </source>
</evidence>
<proteinExistence type="predicted"/>
<dbReference type="SUPFAM" id="SSF50022">
    <property type="entry name" value="ISP domain"/>
    <property type="match status" value="1"/>
</dbReference>
<keyword evidence="4" id="KW-0411">Iron-sulfur</keyword>
<dbReference type="Proteomes" id="UP000033870">
    <property type="component" value="Unassembled WGS sequence"/>
</dbReference>
<dbReference type="PANTHER" id="PTHR13847:SF281">
    <property type="entry name" value="FAD DEPENDENT OXIDOREDUCTASE DOMAIN-CONTAINING PROTEIN"/>
    <property type="match status" value="1"/>
</dbReference>
<evidence type="ECO:0000256" key="3">
    <source>
        <dbReference type="ARBA" id="ARBA00023004"/>
    </source>
</evidence>
<dbReference type="FunFam" id="2.102.10.10:FF:000014">
    <property type="entry name" value="Oxidoreductase, FAD dependent"/>
    <property type="match status" value="1"/>
</dbReference>
<keyword evidence="3" id="KW-0408">Iron</keyword>
<dbReference type="InterPro" id="IPR036188">
    <property type="entry name" value="FAD/NAD-bd_sf"/>
</dbReference>
<dbReference type="GO" id="GO:0005737">
    <property type="term" value="C:cytoplasm"/>
    <property type="evidence" value="ECO:0007669"/>
    <property type="project" value="TreeGrafter"/>
</dbReference>
<dbReference type="PROSITE" id="PS51296">
    <property type="entry name" value="RIESKE"/>
    <property type="match status" value="1"/>
</dbReference>
<keyword evidence="2" id="KW-0479">Metal-binding</keyword>
<dbReference type="GO" id="GO:0016020">
    <property type="term" value="C:membrane"/>
    <property type="evidence" value="ECO:0007669"/>
    <property type="project" value="InterPro"/>
</dbReference>